<evidence type="ECO:0000313" key="2">
    <source>
        <dbReference type="Proteomes" id="UP000051634"/>
    </source>
</evidence>
<protein>
    <submittedName>
        <fullName evidence="1">Antirestriction protein (ArdA)</fullName>
    </submittedName>
</protein>
<keyword evidence="2" id="KW-1185">Reference proteome</keyword>
<name>A0A0T5Z102_9GAMM</name>
<dbReference type="AlphaFoldDB" id="A0A0T5Z102"/>
<dbReference type="InterPro" id="IPR009899">
    <property type="entry name" value="ArdA"/>
</dbReference>
<dbReference type="Pfam" id="PF07275">
    <property type="entry name" value="ArdA"/>
    <property type="match status" value="1"/>
</dbReference>
<dbReference type="OrthoDB" id="944647at2"/>
<dbReference type="Proteomes" id="UP000051634">
    <property type="component" value="Unassembled WGS sequence"/>
</dbReference>
<dbReference type="RefSeq" id="WP_060528692.1">
    <property type="nucleotide sequence ID" value="NZ_KQ557166.1"/>
</dbReference>
<reference evidence="1 2" key="1">
    <citation type="submission" date="2015-11" db="EMBL/GenBank/DDBJ databases">
        <title>The genome of Candidatus Endoriftia persephone in Ridgeia piscesae and population structure of the North Eastern Pacific vestimentiferan symbionts.</title>
        <authorList>
            <person name="Perez M."/>
            <person name="Juniper K.S."/>
        </authorList>
    </citation>
    <scope>NUCLEOTIDE SEQUENCE [LARGE SCALE GENOMIC DNA]</scope>
    <source>
        <strain evidence="1">Ind11</strain>
    </source>
</reference>
<evidence type="ECO:0000313" key="1">
    <source>
        <dbReference type="EMBL" id="KRT56580.1"/>
    </source>
</evidence>
<dbReference type="PATRIC" id="fig|54398.3.peg.3158"/>
<sequence length="161" mass="18778">MTEFYAQPYSLDHTGFYFDSFEKFEAGMEKLNQKGCEEVEIQFIDGEAHLVRLSEAAHIGQGNVDTWFEELDDLDETEATQIFFLLDLGYSLEDALERYEEVSLFNGQAKDYAYDIIEETTEIPENLRYYIDYDAIARDMKINGEIIEIDHDLIVTNAYDF</sequence>
<gene>
    <name evidence="1" type="ORF">Ga0074115_15710</name>
</gene>
<accession>A0A0T5Z102</accession>
<dbReference type="EMBL" id="LDXT01000040">
    <property type="protein sequence ID" value="KRT56580.1"/>
    <property type="molecule type" value="Genomic_DNA"/>
</dbReference>
<dbReference type="Gene3D" id="1.10.10.1190">
    <property type="entry name" value="Antirestriction protein ArdA, domain 3"/>
    <property type="match status" value="1"/>
</dbReference>
<proteinExistence type="predicted"/>
<organism evidence="1 2">
    <name type="scientific">endosymbiont of Ridgeia piscesae</name>
    <dbReference type="NCBI Taxonomy" id="54398"/>
    <lineage>
        <taxon>Bacteria</taxon>
        <taxon>Pseudomonadati</taxon>
        <taxon>Pseudomonadota</taxon>
        <taxon>Gammaproteobacteria</taxon>
        <taxon>sulfur-oxidizing symbionts</taxon>
    </lineage>
</organism>
<comment type="caution">
    <text evidence="1">The sequence shown here is derived from an EMBL/GenBank/DDBJ whole genome shotgun (WGS) entry which is preliminary data.</text>
</comment>
<dbReference type="InterPro" id="IPR041893">
    <property type="entry name" value="ArdA_dom3"/>
</dbReference>